<feature type="compositionally biased region" description="Basic and acidic residues" evidence="1">
    <location>
        <begin position="109"/>
        <end position="119"/>
    </location>
</feature>
<feature type="region of interest" description="Disordered" evidence="1">
    <location>
        <begin position="90"/>
        <end position="119"/>
    </location>
</feature>
<dbReference type="EMBL" id="CP133988">
    <property type="protein sequence ID" value="WNB83430.1"/>
    <property type="molecule type" value="Genomic_DNA"/>
</dbReference>
<proteinExistence type="predicted"/>
<organism evidence="2 3">
    <name type="scientific">Streptococcus parasanguinis</name>
    <dbReference type="NCBI Taxonomy" id="1318"/>
    <lineage>
        <taxon>Bacteria</taxon>
        <taxon>Bacillati</taxon>
        <taxon>Bacillota</taxon>
        <taxon>Bacilli</taxon>
        <taxon>Lactobacillales</taxon>
        <taxon>Streptococcaceae</taxon>
        <taxon>Streptococcus</taxon>
    </lineage>
</organism>
<evidence type="ECO:0000313" key="3">
    <source>
        <dbReference type="Proteomes" id="UP001248323"/>
    </source>
</evidence>
<evidence type="ECO:0000256" key="1">
    <source>
        <dbReference type="SAM" id="MobiDB-lite"/>
    </source>
</evidence>
<evidence type="ECO:0000313" key="2">
    <source>
        <dbReference type="EMBL" id="WNB83430.1"/>
    </source>
</evidence>
<reference evidence="2" key="1">
    <citation type="submission" date="2023-09" db="EMBL/GenBank/DDBJ databases">
        <title>Streptococcus_parasanguinius_hifiasm_complete_genome_Zymo_Research_ D6332.</title>
        <authorList>
            <person name="Damerum A."/>
        </authorList>
    </citation>
    <scope>NUCLEOTIDE SEQUENCE</scope>
    <source>
        <strain evidence="2">B-1756</strain>
    </source>
</reference>
<dbReference type="RefSeq" id="WP_003009998.1">
    <property type="nucleotide sequence ID" value="NZ_CP133988.1"/>
</dbReference>
<sequence length="119" mass="12112">MVMDSTVEIDVAHIHGIQVAAKELGDQITDGASAVSDDSGDLISSGTNEIKSIVGNVATVVSKLNNYLDHVATSFHKADASIANSISKGGVVESYGKPKNDTTATSPTDGEKAAADGLP</sequence>
<protein>
    <recommendedName>
        <fullName evidence="4">TIGR04197 family type VII secretion effector</fullName>
    </recommendedName>
</protein>
<name>A0AAX4AY61_STRPA</name>
<dbReference type="AlphaFoldDB" id="A0AAX4AY61"/>
<accession>A0AAX4AY61</accession>
<dbReference type="Proteomes" id="UP001248323">
    <property type="component" value="Chromosome"/>
</dbReference>
<gene>
    <name evidence="2" type="ORF">RDV49_00690</name>
</gene>
<evidence type="ECO:0008006" key="4">
    <source>
        <dbReference type="Google" id="ProtNLM"/>
    </source>
</evidence>